<gene>
    <name evidence="11" type="primary">MRPL9</name>
</gene>
<dbReference type="InterPro" id="IPR009027">
    <property type="entry name" value="Ribosomal_bL9/RNase_H1_N"/>
</dbReference>
<dbReference type="GO" id="GO:1990904">
    <property type="term" value="C:ribonucleoprotein complex"/>
    <property type="evidence" value="ECO:0007669"/>
    <property type="project" value="UniProtKB-KW"/>
</dbReference>
<dbReference type="InterPro" id="IPR000244">
    <property type="entry name" value="Ribosomal_bL9"/>
</dbReference>
<dbReference type="PANTHER" id="PTHR21368">
    <property type="entry name" value="50S RIBOSOMAL PROTEIN L9"/>
    <property type="match status" value="1"/>
</dbReference>
<dbReference type="InterPro" id="IPR036935">
    <property type="entry name" value="Ribosomal_bL9_N_sf"/>
</dbReference>
<sequence>MILNILKGMRKLAVSSAADTTISSVALGNFSPVAHVSVRNYSVPKRKLVKKQVFVYRNSMKSRYKANPNPRLKMLLLEDVEGLGMKEDVVQVKRALGRNNLIPNKLAIYATPENLINHGIDPSIIKKSGGSKVPGNVIKYLKKSAIKLYAPSDDDFLITRHDVAEYFLRHSNLYVPVHCMRIRETENDVIVKLGTYSLDVTVNSCVTVQVSLEVICRESITEEK</sequence>
<evidence type="ECO:0000256" key="1">
    <source>
        <dbReference type="ARBA" id="ARBA00004173"/>
    </source>
</evidence>
<evidence type="ECO:0000313" key="11">
    <source>
        <dbReference type="EMBL" id="CDG67555.1"/>
    </source>
</evidence>
<dbReference type="InterPro" id="IPR054302">
    <property type="entry name" value="Ribosomal_bL9m_C"/>
</dbReference>
<evidence type="ECO:0000256" key="3">
    <source>
        <dbReference type="ARBA" id="ARBA00022946"/>
    </source>
</evidence>
<keyword evidence="6" id="KW-0687">Ribonucleoprotein</keyword>
<evidence type="ECO:0000259" key="10">
    <source>
        <dbReference type="Pfam" id="PF22078"/>
    </source>
</evidence>
<dbReference type="InterPro" id="IPR020070">
    <property type="entry name" value="Ribosomal_bL9_N"/>
</dbReference>
<accession>T2M6K6</accession>
<dbReference type="GO" id="GO:0006412">
    <property type="term" value="P:translation"/>
    <property type="evidence" value="ECO:0007669"/>
    <property type="project" value="InterPro"/>
</dbReference>
<evidence type="ECO:0000256" key="4">
    <source>
        <dbReference type="ARBA" id="ARBA00022980"/>
    </source>
</evidence>
<evidence type="ECO:0000259" key="9">
    <source>
        <dbReference type="Pfam" id="PF01281"/>
    </source>
</evidence>
<protein>
    <recommendedName>
        <fullName evidence="7">Large ribosomal subunit protein bL9m</fullName>
    </recommendedName>
    <alternativeName>
        <fullName evidence="8">39S ribosomal protein L9, mitochondrial</fullName>
    </alternativeName>
</protein>
<name>T2M6K6_HYDVU</name>
<comment type="similarity">
    <text evidence="2">Belongs to the bacterial ribosomal protein bL9 family.</text>
</comment>
<proteinExistence type="evidence at transcript level"/>
<dbReference type="OrthoDB" id="5555409at2759"/>
<dbReference type="KEGG" id="hmg:100197125"/>
<feature type="domain" description="Ribosomal protein L9" evidence="9">
    <location>
        <begin position="73"/>
        <end position="115"/>
    </location>
</feature>
<evidence type="ECO:0000256" key="7">
    <source>
        <dbReference type="ARBA" id="ARBA00035194"/>
    </source>
</evidence>
<dbReference type="Pfam" id="PF22078">
    <property type="entry name" value="Ribosomal_bL9m_C"/>
    <property type="match status" value="1"/>
</dbReference>
<dbReference type="EMBL" id="HAAD01001323">
    <property type="protein sequence ID" value="CDG67555.1"/>
    <property type="molecule type" value="mRNA"/>
</dbReference>
<dbReference type="Gene3D" id="3.40.5.10">
    <property type="entry name" value="Ribosomal protein L9, N-terminal domain"/>
    <property type="match status" value="1"/>
</dbReference>
<dbReference type="GO" id="GO:0005840">
    <property type="term" value="C:ribosome"/>
    <property type="evidence" value="ECO:0007669"/>
    <property type="project" value="UniProtKB-KW"/>
</dbReference>
<dbReference type="SUPFAM" id="SSF55658">
    <property type="entry name" value="L9 N-domain-like"/>
    <property type="match status" value="1"/>
</dbReference>
<dbReference type="GO" id="GO:0005739">
    <property type="term" value="C:mitochondrion"/>
    <property type="evidence" value="ECO:0007669"/>
    <property type="project" value="UniProtKB-SubCell"/>
</dbReference>
<dbReference type="AlphaFoldDB" id="T2M6K6"/>
<evidence type="ECO:0000256" key="6">
    <source>
        <dbReference type="ARBA" id="ARBA00023274"/>
    </source>
</evidence>
<dbReference type="Pfam" id="PF01281">
    <property type="entry name" value="Ribosomal_L9_N"/>
    <property type="match status" value="1"/>
</dbReference>
<evidence type="ECO:0000256" key="8">
    <source>
        <dbReference type="ARBA" id="ARBA00035381"/>
    </source>
</evidence>
<keyword evidence="3" id="KW-0809">Transit peptide</keyword>
<keyword evidence="4 11" id="KW-0689">Ribosomal protein</keyword>
<organism evidence="11">
    <name type="scientific">Hydra vulgaris</name>
    <name type="common">Hydra</name>
    <name type="synonym">Hydra attenuata</name>
    <dbReference type="NCBI Taxonomy" id="6087"/>
    <lineage>
        <taxon>Eukaryota</taxon>
        <taxon>Metazoa</taxon>
        <taxon>Cnidaria</taxon>
        <taxon>Hydrozoa</taxon>
        <taxon>Hydroidolina</taxon>
        <taxon>Anthoathecata</taxon>
        <taxon>Aplanulata</taxon>
        <taxon>Hydridae</taxon>
        <taxon>Hydra</taxon>
    </lineage>
</organism>
<comment type="subcellular location">
    <subcellularLocation>
        <location evidence="1">Mitochondrion</location>
    </subcellularLocation>
</comment>
<reference evidence="11" key="1">
    <citation type="journal article" date="2013" name="Genome Biol. Evol.">
        <title>Punctuated emergences of genetic and phenotypic innovations in eumetazoan, bilaterian, euteleostome, and hominidae ancestors.</title>
        <authorList>
            <person name="Wenger Y."/>
            <person name="Galliot B."/>
        </authorList>
    </citation>
    <scope>NUCLEOTIDE SEQUENCE</scope>
    <source>
        <tissue evidence="11">Whole animals</tissue>
    </source>
</reference>
<keyword evidence="5" id="KW-0496">Mitochondrion</keyword>
<evidence type="ECO:0000256" key="5">
    <source>
        <dbReference type="ARBA" id="ARBA00023128"/>
    </source>
</evidence>
<dbReference type="GeneID" id="100197125"/>
<feature type="domain" description="Large ribosomal subunit protein bL9m C-terminal" evidence="10">
    <location>
        <begin position="137"/>
        <end position="215"/>
    </location>
</feature>
<evidence type="ECO:0000256" key="2">
    <source>
        <dbReference type="ARBA" id="ARBA00010605"/>
    </source>
</evidence>
<dbReference type="GO" id="GO:0003735">
    <property type="term" value="F:structural constituent of ribosome"/>
    <property type="evidence" value="ECO:0007669"/>
    <property type="project" value="InterPro"/>
</dbReference>